<name>A0A2I2GQ77_9EURO</name>
<dbReference type="AlphaFoldDB" id="A0A2I2GQ77"/>
<feature type="compositionally biased region" description="Polar residues" evidence="1">
    <location>
        <begin position="443"/>
        <end position="457"/>
    </location>
</feature>
<feature type="compositionally biased region" description="Basic and acidic residues" evidence="1">
    <location>
        <begin position="258"/>
        <end position="267"/>
    </location>
</feature>
<protein>
    <submittedName>
        <fullName evidence="2">Uncharacterized protein</fullName>
    </submittedName>
</protein>
<dbReference type="STRING" id="1392250.A0A2I2GQ77"/>
<evidence type="ECO:0000313" key="2">
    <source>
        <dbReference type="EMBL" id="PLB55035.1"/>
    </source>
</evidence>
<feature type="compositionally biased region" description="Polar residues" evidence="1">
    <location>
        <begin position="138"/>
        <end position="156"/>
    </location>
</feature>
<evidence type="ECO:0000256" key="1">
    <source>
        <dbReference type="SAM" id="MobiDB-lite"/>
    </source>
</evidence>
<organism evidence="2 3">
    <name type="scientific">Aspergillus steynii IBT 23096</name>
    <dbReference type="NCBI Taxonomy" id="1392250"/>
    <lineage>
        <taxon>Eukaryota</taxon>
        <taxon>Fungi</taxon>
        <taxon>Dikarya</taxon>
        <taxon>Ascomycota</taxon>
        <taxon>Pezizomycotina</taxon>
        <taxon>Eurotiomycetes</taxon>
        <taxon>Eurotiomycetidae</taxon>
        <taxon>Eurotiales</taxon>
        <taxon>Aspergillaceae</taxon>
        <taxon>Aspergillus</taxon>
        <taxon>Aspergillus subgen. Circumdati</taxon>
    </lineage>
</organism>
<feature type="compositionally biased region" description="Low complexity" evidence="1">
    <location>
        <begin position="473"/>
        <end position="487"/>
    </location>
</feature>
<feature type="compositionally biased region" description="Basic residues" evidence="1">
    <location>
        <begin position="322"/>
        <end position="332"/>
    </location>
</feature>
<proteinExistence type="predicted"/>
<gene>
    <name evidence="2" type="ORF">P170DRAFT_470463</name>
</gene>
<feature type="compositionally biased region" description="Low complexity" evidence="1">
    <location>
        <begin position="428"/>
        <end position="442"/>
    </location>
</feature>
<feature type="compositionally biased region" description="Basic and acidic residues" evidence="1">
    <location>
        <begin position="301"/>
        <end position="312"/>
    </location>
</feature>
<dbReference type="Proteomes" id="UP000234275">
    <property type="component" value="Unassembled WGS sequence"/>
</dbReference>
<feature type="compositionally biased region" description="Basic and acidic residues" evidence="1">
    <location>
        <begin position="109"/>
        <end position="127"/>
    </location>
</feature>
<feature type="compositionally biased region" description="Polar residues" evidence="1">
    <location>
        <begin position="496"/>
        <end position="513"/>
    </location>
</feature>
<dbReference type="EMBL" id="MSFO01000001">
    <property type="protein sequence ID" value="PLB55035.1"/>
    <property type="molecule type" value="Genomic_DNA"/>
</dbReference>
<keyword evidence="3" id="KW-1185">Reference proteome</keyword>
<dbReference type="GeneID" id="36560456"/>
<reference evidence="2 3" key="1">
    <citation type="submission" date="2016-12" db="EMBL/GenBank/DDBJ databases">
        <title>The genomes of Aspergillus section Nigri reveals drivers in fungal speciation.</title>
        <authorList>
            <consortium name="DOE Joint Genome Institute"/>
            <person name="Vesth T.C."/>
            <person name="Nybo J."/>
            <person name="Theobald S."/>
            <person name="Brandl J."/>
            <person name="Frisvad J.C."/>
            <person name="Nielsen K.F."/>
            <person name="Lyhne E.K."/>
            <person name="Kogle M.E."/>
            <person name="Kuo A."/>
            <person name="Riley R."/>
            <person name="Clum A."/>
            <person name="Nolan M."/>
            <person name="Lipzen A."/>
            <person name="Salamov A."/>
            <person name="Henrissat B."/>
            <person name="Wiebenga A."/>
            <person name="De Vries R.P."/>
            <person name="Grigoriev I.V."/>
            <person name="Mortensen U.H."/>
            <person name="Andersen M.R."/>
            <person name="Baker S.E."/>
        </authorList>
    </citation>
    <scope>NUCLEOTIDE SEQUENCE [LARGE SCALE GENOMIC DNA]</scope>
    <source>
        <strain evidence="2 3">IBT 23096</strain>
    </source>
</reference>
<dbReference type="RefSeq" id="XP_024710337.1">
    <property type="nucleotide sequence ID" value="XM_024852758.1"/>
</dbReference>
<accession>A0A2I2GQ77</accession>
<dbReference type="OrthoDB" id="4757558at2759"/>
<evidence type="ECO:0000313" key="3">
    <source>
        <dbReference type="Proteomes" id="UP000234275"/>
    </source>
</evidence>
<feature type="compositionally biased region" description="Low complexity" evidence="1">
    <location>
        <begin position="167"/>
        <end position="183"/>
    </location>
</feature>
<comment type="caution">
    <text evidence="2">The sequence shown here is derived from an EMBL/GenBank/DDBJ whole genome shotgun (WGS) entry which is preliminary data.</text>
</comment>
<feature type="compositionally biased region" description="Basic and acidic residues" evidence="1">
    <location>
        <begin position="1"/>
        <end position="23"/>
    </location>
</feature>
<feature type="compositionally biased region" description="Polar residues" evidence="1">
    <location>
        <begin position="219"/>
        <end position="228"/>
    </location>
</feature>
<sequence length="837" mass="92560">MTIRYKEDQGPAGWKDRTEKELPEDLQETVQDNGTPPKGSAVPGNEPPSQACEAVIGLPESTDKVKSSNNRSPPPQQPAQSPSLAHTATESVRIAHIDIKISLMSDQSNHPDKQQEGPASDEPKSRSDAVTLLRARTASRSTLTDSSNPVDSSQSREPSHADDNPQSAATSHTPATTTEPTSSSKKDKKKKAKKKYKKLDLAEFAPNISSPPHRRRSHTANSQSNAQVPESEPQTKRDDLCDIDSSSAQSKCSPKVDSPSHTKETKPVDYSAAVKGYNSQGKHVLQAEKKPQAKGTQSKEPTSEKNSKEVHDLPATQSKSARSNKKGKRRVARVNPVTGDEIPEEPQGSSCLPAPSTPIASIENGVKGITLDQSTTEPPAAATAILTPPPRSAQSSRRGTNVHMREKLSTIQETAGDTDNDVKDLTSETRSLLTSTPKSSTTIWSNLGPQATPQSERSTLESDENSHRRHGSSGKSQATASGQSQTSHAHPVSPARSEQSTLTAPSTQGSVSRQKPEDFFWQLDSHGFPCAMSGCDKRCNLWDGATVICARCGPYSELRYCCKEHMFQDVKWHWLYCEQMTFEHPCRESSIPRQVREGPPMVPCIHPYDTPERHRQAVRFSADTGTGDYFIFSDWADLVAARFPENNLDVRCSHRVIYVIKFDDPIEKDRFRRVLATCLFLTIDVHELVDYLFRLIRDKLRSEGRAQELEVAVKYQFQSEFNVTIQDLITGTRHACETDWNGKNRRNCPDASCRAEYRRLLGSPPGGGHGQLIDHLEGTYWILRTARTTHPNVSSIIERMRGEGFDQVADEDRRVFRRGEGWDGAGTGDMEIEDMNA</sequence>
<feature type="compositionally biased region" description="Basic residues" evidence="1">
    <location>
        <begin position="186"/>
        <end position="197"/>
    </location>
</feature>
<feature type="compositionally biased region" description="Low complexity" evidence="1">
    <location>
        <begin position="375"/>
        <end position="386"/>
    </location>
</feature>
<dbReference type="VEuPathDB" id="FungiDB:P170DRAFT_470463"/>
<feature type="region of interest" description="Disordered" evidence="1">
    <location>
        <begin position="1"/>
        <end position="513"/>
    </location>
</feature>